<evidence type="ECO:0000313" key="7">
    <source>
        <dbReference type="EMBL" id="CBK23662.2"/>
    </source>
</evidence>
<comment type="subunit">
    <text evidence="6">Component of the oligosaccharyltransferase (OST) complex.</text>
</comment>
<comment type="similarity">
    <text evidence="2 6">Belongs to the OST5 family.</text>
</comment>
<feature type="transmembrane region" description="Helical" evidence="6">
    <location>
        <begin position="46"/>
        <end position="66"/>
    </location>
</feature>
<keyword evidence="4 6" id="KW-1133">Transmembrane helix</keyword>
<dbReference type="AlphaFoldDB" id="D8M6A9"/>
<evidence type="ECO:0000256" key="3">
    <source>
        <dbReference type="ARBA" id="ARBA00022692"/>
    </source>
</evidence>
<dbReference type="GO" id="GO:0008250">
    <property type="term" value="C:oligosaccharyltransferase complex"/>
    <property type="evidence" value="ECO:0007669"/>
    <property type="project" value="UniProtKB-UniRule"/>
</dbReference>
<dbReference type="GO" id="GO:0006487">
    <property type="term" value="P:protein N-linked glycosylation"/>
    <property type="evidence" value="ECO:0007669"/>
    <property type="project" value="UniProtKB-UniRule"/>
</dbReference>
<evidence type="ECO:0000313" key="8">
    <source>
        <dbReference type="Proteomes" id="UP000008312"/>
    </source>
</evidence>
<dbReference type="Proteomes" id="UP000008312">
    <property type="component" value="Unassembled WGS sequence"/>
</dbReference>
<dbReference type="GeneID" id="24920592"/>
<accession>D8M6A9</accession>
<dbReference type="InterPro" id="IPR007915">
    <property type="entry name" value="TMEM258/Ost5"/>
</dbReference>
<keyword evidence="5 6" id="KW-0472">Membrane</keyword>
<name>D8M6A9_BLAHO</name>
<dbReference type="Pfam" id="PF05251">
    <property type="entry name" value="Ost5"/>
    <property type="match status" value="1"/>
</dbReference>
<organism evidence="7">
    <name type="scientific">Blastocystis hominis</name>
    <dbReference type="NCBI Taxonomy" id="12968"/>
    <lineage>
        <taxon>Eukaryota</taxon>
        <taxon>Sar</taxon>
        <taxon>Stramenopiles</taxon>
        <taxon>Bigyra</taxon>
        <taxon>Opalozoa</taxon>
        <taxon>Opalinata</taxon>
        <taxon>Blastocystidae</taxon>
        <taxon>Blastocystis</taxon>
    </lineage>
</organism>
<proteinExistence type="inferred from homology"/>
<keyword evidence="3 6" id="KW-0812">Transmembrane</keyword>
<dbReference type="EMBL" id="FN668661">
    <property type="protein sequence ID" value="CBK23662.2"/>
    <property type="molecule type" value="Genomic_DNA"/>
</dbReference>
<comment type="subcellular location">
    <subcellularLocation>
        <location evidence="1 6">Membrane</location>
        <topology evidence="1 6">Multi-pass membrane protein</topology>
    </subcellularLocation>
</comment>
<gene>
    <name evidence="7" type="ORF">GSBLH_T00003495001</name>
</gene>
<sequence length="71" mass="7780">MFKAYSGVILPQLFGFLSILFLGIGLMLTGTNIMMTQKSYSFLKDISVGLAASVFLGLGSFFLLQWCGIYV</sequence>
<keyword evidence="8" id="KW-1185">Reference proteome</keyword>
<evidence type="ECO:0000256" key="1">
    <source>
        <dbReference type="ARBA" id="ARBA00004141"/>
    </source>
</evidence>
<dbReference type="InParanoid" id="D8M6A9"/>
<comment type="function">
    <text evidence="6">Subunit of the oligosaccharyl transferase (OST) complex that catalyzes the initial transfer of a defined glycan (Glc(3)Man(9)GlcNAc(2) in eukaryotes) from the lipid carrier dolichol-pyrophosphate to an asparagine residue within an Asn-X-Ser/Thr consensus motif in nascent polypeptide chains, the first step in protein N-glycosylation. N-glycosylation occurs cotranslationally and the complex associates with the Sec61 complex at the channel-forming translocon complex that mediates protein translocation across the endoplasmic reticulum (ER). All subunits are required for a maximal enzyme activity.</text>
</comment>
<reference evidence="7" key="1">
    <citation type="submission" date="2010-02" db="EMBL/GenBank/DDBJ databases">
        <title>Sequencing and annotation of the Blastocystis hominis genome.</title>
        <authorList>
            <person name="Wincker P."/>
        </authorList>
    </citation>
    <scope>NUCLEOTIDE SEQUENCE</scope>
    <source>
        <strain evidence="7">Singapore isolate B</strain>
    </source>
</reference>
<dbReference type="RefSeq" id="XP_012897710.1">
    <property type="nucleotide sequence ID" value="XM_013042256.1"/>
</dbReference>
<evidence type="ECO:0000256" key="6">
    <source>
        <dbReference type="RuleBase" id="RU367008"/>
    </source>
</evidence>
<protein>
    <recommendedName>
        <fullName evidence="6">Dolichyl-diphosphooligosaccharide-protein glycosyltransferase subunit OST5</fullName>
    </recommendedName>
</protein>
<evidence type="ECO:0000256" key="4">
    <source>
        <dbReference type="ARBA" id="ARBA00022989"/>
    </source>
</evidence>
<evidence type="ECO:0000256" key="2">
    <source>
        <dbReference type="ARBA" id="ARBA00009825"/>
    </source>
</evidence>
<feature type="transmembrane region" description="Helical" evidence="6">
    <location>
        <begin position="12"/>
        <end position="34"/>
    </location>
</feature>
<evidence type="ECO:0000256" key="5">
    <source>
        <dbReference type="ARBA" id="ARBA00023136"/>
    </source>
</evidence>
<dbReference type="PANTHER" id="PTHR13636">
    <property type="entry name" value="TRANSMEMBRANE PROTEIN 258"/>
    <property type="match status" value="1"/>
</dbReference>